<dbReference type="InterPro" id="IPR000212">
    <property type="entry name" value="DNA_helicase_UvrD/REP"/>
</dbReference>
<reference evidence="6 7" key="1">
    <citation type="journal article" date="2013" name="Genome Announc.">
        <title>Draft Genome Sequence of Staphylococcus simulans UMC-CNS-990, Isolated from a Case of Chronic Bovine Mastitis.</title>
        <authorList>
            <person name="Calcutt M.J."/>
            <person name="Foecking M.F."/>
            <person name="Hsieh H.Y."/>
            <person name="Perry J."/>
            <person name="Stewart G.C."/>
            <person name="Middleton J.R."/>
        </authorList>
    </citation>
    <scope>NUCLEOTIDE SEQUENCE [LARGE SCALE GENOMIC DNA]</scope>
    <source>
        <strain evidence="6 7">UMC-CNS-990</strain>
    </source>
</reference>
<dbReference type="InterPro" id="IPR027417">
    <property type="entry name" value="P-loop_NTPase"/>
</dbReference>
<dbReference type="PANTHER" id="PTHR11070:SF2">
    <property type="entry name" value="ATP-DEPENDENT DNA HELICASE SRS2"/>
    <property type="match status" value="1"/>
</dbReference>
<dbReference type="SUPFAM" id="SSF52540">
    <property type="entry name" value="P-loop containing nucleoside triphosphate hydrolases"/>
    <property type="match status" value="1"/>
</dbReference>
<dbReference type="RefSeq" id="WP_023014788.1">
    <property type="nucleotide sequence ID" value="NZ_AXDY01000001.1"/>
</dbReference>
<accession>A0ABP2YY15</accession>
<keyword evidence="1" id="KW-0547">Nucleotide-binding</keyword>
<name>A0ABP2YY15_STASI</name>
<evidence type="ECO:0000313" key="6">
    <source>
        <dbReference type="EMBL" id="ERS94593.1"/>
    </source>
</evidence>
<dbReference type="InterPro" id="IPR014016">
    <property type="entry name" value="UvrD-like_ATP-bd"/>
</dbReference>
<keyword evidence="4" id="KW-0067">ATP-binding</keyword>
<evidence type="ECO:0000259" key="5">
    <source>
        <dbReference type="Pfam" id="PF00580"/>
    </source>
</evidence>
<dbReference type="PANTHER" id="PTHR11070">
    <property type="entry name" value="UVRD / RECB / PCRA DNA HELICASE FAMILY MEMBER"/>
    <property type="match status" value="1"/>
</dbReference>
<evidence type="ECO:0000256" key="3">
    <source>
        <dbReference type="ARBA" id="ARBA00022806"/>
    </source>
</evidence>
<proteinExistence type="predicted"/>
<comment type="caution">
    <text evidence="6">The sequence shown here is derived from an EMBL/GenBank/DDBJ whole genome shotgun (WGS) entry which is preliminary data.</text>
</comment>
<evidence type="ECO:0000313" key="7">
    <source>
        <dbReference type="Proteomes" id="UP000017131"/>
    </source>
</evidence>
<dbReference type="Proteomes" id="UP000017131">
    <property type="component" value="Unassembled WGS sequence"/>
</dbReference>
<dbReference type="EMBL" id="AXDY01000001">
    <property type="protein sequence ID" value="ERS94593.1"/>
    <property type="molecule type" value="Genomic_DNA"/>
</dbReference>
<gene>
    <name evidence="6" type="ORF">SSIM_00435</name>
</gene>
<keyword evidence="7" id="KW-1185">Reference proteome</keyword>
<dbReference type="Pfam" id="PF00580">
    <property type="entry name" value="UvrD-helicase"/>
    <property type="match status" value="1"/>
</dbReference>
<organism evidence="6 7">
    <name type="scientific">Staphylococcus simulans UMC-CNS-990</name>
    <dbReference type="NCBI Taxonomy" id="1405498"/>
    <lineage>
        <taxon>Bacteria</taxon>
        <taxon>Bacillati</taxon>
        <taxon>Bacillota</taxon>
        <taxon>Bacilli</taxon>
        <taxon>Bacillales</taxon>
        <taxon>Staphylococcaceae</taxon>
        <taxon>Staphylococcus</taxon>
    </lineage>
</organism>
<keyword evidence="2" id="KW-0378">Hydrolase</keyword>
<keyword evidence="3" id="KW-0347">Helicase</keyword>
<evidence type="ECO:0000256" key="1">
    <source>
        <dbReference type="ARBA" id="ARBA00022741"/>
    </source>
</evidence>
<evidence type="ECO:0000256" key="2">
    <source>
        <dbReference type="ARBA" id="ARBA00022801"/>
    </source>
</evidence>
<dbReference type="Gene3D" id="3.40.50.300">
    <property type="entry name" value="P-loop containing nucleotide triphosphate hydrolases"/>
    <property type="match status" value="1"/>
</dbReference>
<evidence type="ECO:0000256" key="4">
    <source>
        <dbReference type="ARBA" id="ARBA00022840"/>
    </source>
</evidence>
<protein>
    <recommendedName>
        <fullName evidence="5">UvrD-like helicase ATP-binding domain-containing protein</fullName>
    </recommendedName>
</protein>
<sequence>MDKRIILAVAGSGKTHYIANDFEEKQRVLLISFTNSNVNNIKKELVNRFGEVDFKNILYMTFDSFVLNFLVKPMETEYPILKGQRSEGINIVDIPVDDSRKPKYIKIDDKRHYMDANNKLYISRISKLFNKQSSGLKKRIVQRISMFFDAIYFDEFQDYKANDFKAMKYVFEKVECKVEAVGDIFQSQLTPTREFTSNGEFPFKIINCKEDLQKHFKRIEIVDNLLDKSRRVSPEVCEFIRKNLNIDIYSDLENALNGKIKFLSSLEDIDKIMKDKTIPKLIWNKTVAHVNGENFINWSYSKGDTYKQTCVILTKNLDQLEKWQSISGKTKNGLYVALTRAETNVYIIKDTDYKKWKKEQ</sequence>
<feature type="domain" description="UvrD-like helicase ATP-binding" evidence="5">
    <location>
        <begin position="4"/>
        <end position="76"/>
    </location>
</feature>